<dbReference type="GeneID" id="55611234"/>
<protein>
    <submittedName>
        <fullName evidence="1">Uncharacterized protein</fullName>
    </submittedName>
</protein>
<dbReference type="KEGG" id="vg:55611234"/>
<evidence type="ECO:0000313" key="2">
    <source>
        <dbReference type="Proteomes" id="UP000262230"/>
    </source>
</evidence>
<reference evidence="1 2" key="1">
    <citation type="submission" date="2018-07" db="EMBL/GenBank/DDBJ databases">
        <authorList>
            <person name="Khadka D."/>
            <person name="Jones J."/>
            <person name="Carrillo K."/>
            <person name="Beckwith M.D."/>
            <person name="Griffiths E.C."/>
            <person name="LeFan V.M."/>
            <person name="Nayek S."/>
            <person name="Layton S.R."/>
            <person name="Kim T."/>
            <person name="Hughes L."/>
            <person name="Garlena R.A."/>
            <person name="Russell D.A."/>
            <person name="Pope W.H."/>
            <person name="Jacobs-Sera D."/>
            <person name="Hatfull G.F."/>
        </authorList>
    </citation>
    <scope>NUCLEOTIDE SEQUENCE [LARGE SCALE GENOMIC DNA]</scope>
</reference>
<dbReference type="Proteomes" id="UP000262230">
    <property type="component" value="Segment"/>
</dbReference>
<gene>
    <name evidence="1" type="primary">262</name>
    <name evidence="1" type="ORF">SEA_COMRADE_262</name>
</gene>
<keyword evidence="2" id="KW-1185">Reference proteome</keyword>
<proteinExistence type="predicted"/>
<dbReference type="RefSeq" id="YP_009841023.1">
    <property type="nucleotide sequence ID" value="NC_048728.1"/>
</dbReference>
<sequence length="128" mass="14555">MSGMVYAFMTATSVDLDGTEDEREELNGWIDQDWSMTVLHDSRNDVMPLVKEWESDTEELADSVRDVLGDGSLWEDNGDGTFYGKDERQEDGKSFTYAVHFFVKDCINGKWCETPWHPETDGGISLSE</sequence>
<name>A0A385DVI2_9CAUD</name>
<accession>A0A385DVI2</accession>
<dbReference type="EMBL" id="MH651172">
    <property type="protein sequence ID" value="AXQ63493.1"/>
    <property type="molecule type" value="Genomic_DNA"/>
</dbReference>
<organism evidence="1 2">
    <name type="scientific">Streptomyces phage Comrade</name>
    <dbReference type="NCBI Taxonomy" id="2301714"/>
    <lineage>
        <taxon>Viruses</taxon>
        <taxon>Duplodnaviria</taxon>
        <taxon>Heunggongvirae</taxon>
        <taxon>Uroviricota</taxon>
        <taxon>Caudoviricetes</taxon>
        <taxon>Stanwilliamsviridae</taxon>
        <taxon>Loccivirinae</taxon>
        <taxon>Gilsonvirus</taxon>
        <taxon>Gilsonvirus comrade</taxon>
    </lineage>
</organism>
<evidence type="ECO:0000313" key="1">
    <source>
        <dbReference type="EMBL" id="AXQ63493.1"/>
    </source>
</evidence>